<accession>A0AAV9M501</accession>
<gene>
    <name evidence="2" type="ORF">R3W88_025912</name>
</gene>
<name>A0AAV9M501_9SOLN</name>
<keyword evidence="1" id="KW-0732">Signal</keyword>
<organism evidence="2 3">
    <name type="scientific">Solanum pinnatisectum</name>
    <name type="common">tansyleaf nightshade</name>
    <dbReference type="NCBI Taxonomy" id="50273"/>
    <lineage>
        <taxon>Eukaryota</taxon>
        <taxon>Viridiplantae</taxon>
        <taxon>Streptophyta</taxon>
        <taxon>Embryophyta</taxon>
        <taxon>Tracheophyta</taxon>
        <taxon>Spermatophyta</taxon>
        <taxon>Magnoliopsida</taxon>
        <taxon>eudicotyledons</taxon>
        <taxon>Gunneridae</taxon>
        <taxon>Pentapetalae</taxon>
        <taxon>asterids</taxon>
        <taxon>lamiids</taxon>
        <taxon>Solanales</taxon>
        <taxon>Solanaceae</taxon>
        <taxon>Solanoideae</taxon>
        <taxon>Solaneae</taxon>
        <taxon>Solanum</taxon>
    </lineage>
</organism>
<dbReference type="Proteomes" id="UP001311915">
    <property type="component" value="Unassembled WGS sequence"/>
</dbReference>
<evidence type="ECO:0000313" key="2">
    <source>
        <dbReference type="EMBL" id="KAK4732924.1"/>
    </source>
</evidence>
<proteinExistence type="predicted"/>
<dbReference type="EMBL" id="JAWPEI010000003">
    <property type="protein sequence ID" value="KAK4732924.1"/>
    <property type="molecule type" value="Genomic_DNA"/>
</dbReference>
<dbReference type="InterPro" id="IPR004297">
    <property type="entry name" value="Sar8_2"/>
</dbReference>
<protein>
    <submittedName>
        <fullName evidence="2">Uncharacterized protein</fullName>
    </submittedName>
</protein>
<dbReference type="AlphaFoldDB" id="A0AAV9M501"/>
<feature type="signal peptide" evidence="1">
    <location>
        <begin position="1"/>
        <end position="22"/>
    </location>
</feature>
<sequence length="86" mass="9485">MVSKNIYLSLVILLIISSQIVAREMNSEDPASLTQAMIGNTTSEAKGVFFNGRHVLKYLGKIFKFGKVIDCKRCKSCNGLCGYCCD</sequence>
<keyword evidence="3" id="KW-1185">Reference proteome</keyword>
<evidence type="ECO:0000313" key="3">
    <source>
        <dbReference type="Proteomes" id="UP001311915"/>
    </source>
</evidence>
<dbReference type="Pfam" id="PF03058">
    <property type="entry name" value="Sar8_2"/>
    <property type="match status" value="1"/>
</dbReference>
<feature type="chain" id="PRO_5043564088" evidence="1">
    <location>
        <begin position="23"/>
        <end position="86"/>
    </location>
</feature>
<comment type="caution">
    <text evidence="2">The sequence shown here is derived from an EMBL/GenBank/DDBJ whole genome shotgun (WGS) entry which is preliminary data.</text>
</comment>
<evidence type="ECO:0000256" key="1">
    <source>
        <dbReference type="SAM" id="SignalP"/>
    </source>
</evidence>
<reference evidence="2 3" key="1">
    <citation type="submission" date="2023-10" db="EMBL/GenBank/DDBJ databases">
        <title>Genome-Wide Identification Analysis in wild type Solanum Pinnatisectum Reveals Some Genes Defensing Phytophthora Infestans.</title>
        <authorList>
            <person name="Sun C."/>
        </authorList>
    </citation>
    <scope>NUCLEOTIDE SEQUENCE [LARGE SCALE GENOMIC DNA]</scope>
    <source>
        <strain evidence="2">LQN</strain>
        <tissue evidence="2">Leaf</tissue>
    </source>
</reference>